<dbReference type="RefSeq" id="WP_101776999.1">
    <property type="nucleotide sequence ID" value="NZ_CP118029.1"/>
</dbReference>
<proteinExistence type="predicted"/>
<gene>
    <name evidence="2" type="ORF">G5T13_07220</name>
</gene>
<dbReference type="AlphaFoldDB" id="A0A6G4MZN5"/>
<dbReference type="EMBL" id="JAAJBG010000012">
    <property type="protein sequence ID" value="NGG16404.1"/>
    <property type="molecule type" value="Genomic_DNA"/>
</dbReference>
<feature type="domain" description="Replication initiator A N-terminal" evidence="1">
    <location>
        <begin position="17"/>
        <end position="91"/>
    </location>
</feature>
<organism evidence="2">
    <name type="scientific">Streptococcus anginosus</name>
    <dbReference type="NCBI Taxonomy" id="1328"/>
    <lineage>
        <taxon>Bacteria</taxon>
        <taxon>Bacillati</taxon>
        <taxon>Bacillota</taxon>
        <taxon>Bacilli</taxon>
        <taxon>Lactobacillales</taxon>
        <taxon>Streptococcaceae</taxon>
        <taxon>Streptococcus</taxon>
        <taxon>Streptococcus anginosus group</taxon>
    </lineage>
</organism>
<dbReference type="InterPro" id="IPR010724">
    <property type="entry name" value="RepA_N"/>
</dbReference>
<reference evidence="2" key="1">
    <citation type="submission" date="2020-02" db="EMBL/GenBank/DDBJ databases">
        <title>Antibiotic resistance/susceptibility profiles of lactic acid-producing cocci isolated from the human vagina, and analysis of the genetic basis of atypical resistances.</title>
        <authorList>
            <person name="Sirichoat A."/>
            <person name="Florez A.B."/>
            <person name="Vazquez L."/>
            <person name="Buppasiri P."/>
            <person name="Panya M."/>
            <person name="Lulitanond V."/>
            <person name="Mayo B."/>
        </authorList>
    </citation>
    <scope>NUCLEOTIDE SEQUENCE</scope>
    <source>
        <strain evidence="2">VA01-10AN</strain>
    </source>
</reference>
<sequence>MKEIHLISANEYQTSERFYAVPKILFESDYYKEMRLDTKFAYSVLKDRLSLSLKNNWIDEEGYIFLMYSNSKLMEILNCSKSTLLRIKKQLSEYGLIREVQQSTSKSGNLANRIYLGQLKDDSISRISENTEDSSSETRGVSNLDQGGVKKILGGCQIDTGLVSNSAPNDTDISDTDYNGVSISRKANQISKEIFSPTGATDLFTPEKSVKYIQPEYYSLLQVIADRYNGKFTQLDLFTGEFQNYKLTHHQKMLIGQYLSDGYATSGEVLDIIERIPIDSESPLAYLLKCLENLKDERRLEAKMIAHRNAEMKYDNLEKAELV</sequence>
<evidence type="ECO:0000313" key="2">
    <source>
        <dbReference type="EMBL" id="NGG16404.1"/>
    </source>
</evidence>
<accession>A0A6G4MZN5</accession>
<name>A0A6G4MZN5_STRAP</name>
<comment type="caution">
    <text evidence="2">The sequence shown here is derived from an EMBL/GenBank/DDBJ whole genome shotgun (WGS) entry which is preliminary data.</text>
</comment>
<dbReference type="Pfam" id="PF06970">
    <property type="entry name" value="RepA_N"/>
    <property type="match status" value="1"/>
</dbReference>
<evidence type="ECO:0000259" key="1">
    <source>
        <dbReference type="Pfam" id="PF06970"/>
    </source>
</evidence>
<protein>
    <submittedName>
        <fullName evidence="2">Replication initiator protein A</fullName>
    </submittedName>
</protein>